<evidence type="ECO:0000313" key="3">
    <source>
        <dbReference type="Proteomes" id="UP000298246"/>
    </source>
</evidence>
<comment type="similarity">
    <text evidence="1">Belongs to the ROK (NagC/XylR) family.</text>
</comment>
<keyword evidence="3" id="KW-1185">Reference proteome</keyword>
<evidence type="ECO:0000313" key="2">
    <source>
        <dbReference type="EMBL" id="TFE86199.1"/>
    </source>
</evidence>
<comment type="caution">
    <text evidence="2">The sequence shown here is derived from an EMBL/GenBank/DDBJ whole genome shotgun (WGS) entry which is preliminary data.</text>
</comment>
<dbReference type="Pfam" id="PF00480">
    <property type="entry name" value="ROK"/>
    <property type="match status" value="1"/>
</dbReference>
<dbReference type="SUPFAM" id="SSF53067">
    <property type="entry name" value="Actin-like ATPase domain"/>
    <property type="match status" value="1"/>
</dbReference>
<dbReference type="Gene3D" id="3.30.420.40">
    <property type="match status" value="2"/>
</dbReference>
<dbReference type="PROSITE" id="PS01125">
    <property type="entry name" value="ROK"/>
    <property type="match status" value="1"/>
</dbReference>
<protein>
    <submittedName>
        <fullName evidence="2">Transcriptional regulator</fullName>
    </submittedName>
</protein>
<name>A0A4Y8PY81_9BACL</name>
<dbReference type="InterPro" id="IPR000600">
    <property type="entry name" value="ROK"/>
</dbReference>
<evidence type="ECO:0000256" key="1">
    <source>
        <dbReference type="ARBA" id="ARBA00006479"/>
    </source>
</evidence>
<dbReference type="RefSeq" id="WP_134754323.1">
    <property type="nucleotide sequence ID" value="NZ_MYFO02000005.1"/>
</dbReference>
<dbReference type="InterPro" id="IPR043129">
    <property type="entry name" value="ATPase_NBD"/>
</dbReference>
<proteinExistence type="inferred from homology"/>
<accession>A0A4Y8PY81</accession>
<dbReference type="PANTHER" id="PTHR18964">
    <property type="entry name" value="ROK (REPRESSOR, ORF, KINASE) FAMILY"/>
    <property type="match status" value="1"/>
</dbReference>
<dbReference type="InterPro" id="IPR049874">
    <property type="entry name" value="ROK_cs"/>
</dbReference>
<reference evidence="2 3" key="1">
    <citation type="submission" date="2017-03" db="EMBL/GenBank/DDBJ databases">
        <title>Isolation of Levoglucosan Utilizing Bacteria.</title>
        <authorList>
            <person name="Arya A.S."/>
        </authorList>
    </citation>
    <scope>NUCLEOTIDE SEQUENCE [LARGE SCALE GENOMIC DNA]</scope>
    <source>
        <strain evidence="2 3">MEC069</strain>
    </source>
</reference>
<dbReference type="PANTHER" id="PTHR18964:SF149">
    <property type="entry name" value="BIFUNCTIONAL UDP-N-ACETYLGLUCOSAMINE 2-EPIMERASE_N-ACETYLMANNOSAMINE KINASE"/>
    <property type="match status" value="1"/>
</dbReference>
<dbReference type="AlphaFoldDB" id="A0A4Y8PY81"/>
<sequence length="304" mass="31099">MTIAIGIDVGGTKTAIGLIDEQGHIRNKQSLPTDLGISPAQMVARMAAVVQAMLDESSISSSEIAGIGIGAPGPLDTRAGLIDCPPNLPGWQGFALVAELRRHFDVPIRMENDATAAALAEKWLGAAQASEHFAFVTISTGIGAGLYAHGRLLTGASGNAGDAGHIVIDPAAGRCACGQLGCWEWVASGTAIARQATELRGIATTAKEAFELAAAGDALMQPLVERVYRYIGMGCVSLINLLDPELIVLGGGVAQIGEPLFAAVAAYVSAHALGPRGRQTPIVPAGLKTEAGLIGAAALVHVPY</sequence>
<dbReference type="EMBL" id="MYFO01000020">
    <property type="protein sequence ID" value="TFE86199.1"/>
    <property type="molecule type" value="Genomic_DNA"/>
</dbReference>
<gene>
    <name evidence="2" type="ORF">B5M42_15250</name>
</gene>
<dbReference type="OrthoDB" id="9810372at2"/>
<dbReference type="Proteomes" id="UP000298246">
    <property type="component" value="Unassembled WGS sequence"/>
</dbReference>
<organism evidence="2 3">
    <name type="scientific">Paenibacillus athensensis</name>
    <dbReference type="NCBI Taxonomy" id="1967502"/>
    <lineage>
        <taxon>Bacteria</taxon>
        <taxon>Bacillati</taxon>
        <taxon>Bacillota</taxon>
        <taxon>Bacilli</taxon>
        <taxon>Bacillales</taxon>
        <taxon>Paenibacillaceae</taxon>
        <taxon>Paenibacillus</taxon>
    </lineage>
</organism>